<evidence type="ECO:0000256" key="2">
    <source>
        <dbReference type="ARBA" id="ARBA00022670"/>
    </source>
</evidence>
<evidence type="ECO:0000313" key="6">
    <source>
        <dbReference type="Proteomes" id="UP001235849"/>
    </source>
</evidence>
<dbReference type="Proteomes" id="UP001235849">
    <property type="component" value="Unassembled WGS sequence"/>
</dbReference>
<dbReference type="InterPro" id="IPR036440">
    <property type="entry name" value="Peptidase_C15-like_sf"/>
</dbReference>
<organism evidence="5 6">
    <name type="scientific">Roseofilum capinflatum BLCC-M114</name>
    <dbReference type="NCBI Taxonomy" id="3022440"/>
    <lineage>
        <taxon>Bacteria</taxon>
        <taxon>Bacillati</taxon>
        <taxon>Cyanobacteriota</taxon>
        <taxon>Cyanophyceae</taxon>
        <taxon>Desertifilales</taxon>
        <taxon>Desertifilaceae</taxon>
        <taxon>Roseofilum</taxon>
        <taxon>Roseofilum capinflatum</taxon>
    </lineage>
</organism>
<proteinExistence type="inferred from homology"/>
<keyword evidence="4" id="KW-0788">Thiol protease</keyword>
<accession>A0ABT7B5B8</accession>
<dbReference type="Pfam" id="PF01470">
    <property type="entry name" value="Peptidase_C15"/>
    <property type="match status" value="1"/>
</dbReference>
<keyword evidence="2" id="KW-0645">Protease</keyword>
<reference evidence="5 6" key="1">
    <citation type="submission" date="2023-01" db="EMBL/GenBank/DDBJ databases">
        <title>Novel diversity within Roseofilum (Cyanobacteria; Desertifilaceae) from marine benthic mats with descriptions of four novel species.</title>
        <authorList>
            <person name="Wang Y."/>
            <person name="Berthold D.E."/>
            <person name="Hu J."/>
            <person name="Lefler F.W."/>
            <person name="Laughinghouse H.D. IV."/>
        </authorList>
    </citation>
    <scope>NUCLEOTIDE SEQUENCE [LARGE SCALE GENOMIC DNA]</scope>
    <source>
        <strain evidence="5 6">BLCC-M114</strain>
    </source>
</reference>
<dbReference type="Gene3D" id="3.40.630.20">
    <property type="entry name" value="Peptidase C15, pyroglutamyl peptidase I-like"/>
    <property type="match status" value="2"/>
</dbReference>
<sequence length="170" mass="19593">MTIPFLLTSFTTWKPHQKSNSSDDLLERIGQYYPHPERLSLLRKLPVHSQQAIAKTLLSLHREQPVWVLCCGMAEKRDSLSIESNATQGDKILRPAIDLEQLIAGLDWVYISDYAGRFVCEDLYYGVLNEIKTLNLPTRALFIHVPILHPENEQTIISTFVEILHRLEKQ</sequence>
<dbReference type="InterPro" id="IPR016125">
    <property type="entry name" value="Peptidase_C15-like"/>
</dbReference>
<evidence type="ECO:0000313" key="5">
    <source>
        <dbReference type="EMBL" id="MDJ1174372.1"/>
    </source>
</evidence>
<evidence type="ECO:0000256" key="3">
    <source>
        <dbReference type="ARBA" id="ARBA00022801"/>
    </source>
</evidence>
<evidence type="ECO:0000256" key="1">
    <source>
        <dbReference type="ARBA" id="ARBA00006641"/>
    </source>
</evidence>
<keyword evidence="6" id="KW-1185">Reference proteome</keyword>
<comment type="similarity">
    <text evidence="1">Belongs to the peptidase C15 family.</text>
</comment>
<keyword evidence="3" id="KW-0378">Hydrolase</keyword>
<protein>
    <submittedName>
        <fullName evidence="5">Peptidase C15</fullName>
    </submittedName>
</protein>
<dbReference type="SUPFAM" id="SSF53182">
    <property type="entry name" value="Pyrrolidone carboxyl peptidase (pyroglutamate aminopeptidase)"/>
    <property type="match status" value="1"/>
</dbReference>
<dbReference type="RefSeq" id="WP_283766703.1">
    <property type="nucleotide sequence ID" value="NZ_JAQOSO010000055.1"/>
</dbReference>
<evidence type="ECO:0000256" key="4">
    <source>
        <dbReference type="ARBA" id="ARBA00022807"/>
    </source>
</evidence>
<dbReference type="EMBL" id="JAQOSO010000055">
    <property type="protein sequence ID" value="MDJ1174372.1"/>
    <property type="molecule type" value="Genomic_DNA"/>
</dbReference>
<gene>
    <name evidence="5" type="ORF">PMG25_09745</name>
</gene>
<name>A0ABT7B5B8_9CYAN</name>
<comment type="caution">
    <text evidence="5">The sequence shown here is derived from an EMBL/GenBank/DDBJ whole genome shotgun (WGS) entry which is preliminary data.</text>
</comment>